<organism evidence="4 5">
    <name type="scientific">Trematosphaeria pertusa</name>
    <dbReference type="NCBI Taxonomy" id="390896"/>
    <lineage>
        <taxon>Eukaryota</taxon>
        <taxon>Fungi</taxon>
        <taxon>Dikarya</taxon>
        <taxon>Ascomycota</taxon>
        <taxon>Pezizomycotina</taxon>
        <taxon>Dothideomycetes</taxon>
        <taxon>Pleosporomycetidae</taxon>
        <taxon>Pleosporales</taxon>
        <taxon>Massarineae</taxon>
        <taxon>Trematosphaeriaceae</taxon>
        <taxon>Trematosphaeria</taxon>
    </lineage>
</organism>
<feature type="domain" description="Protein kinase" evidence="3">
    <location>
        <begin position="12"/>
        <end position="269"/>
    </location>
</feature>
<keyword evidence="5" id="KW-1185">Reference proteome</keyword>
<dbReference type="InterPro" id="IPR011009">
    <property type="entry name" value="Kinase-like_dom_sf"/>
</dbReference>
<keyword evidence="2" id="KW-0067">ATP-binding</keyword>
<keyword evidence="1" id="KW-0547">Nucleotide-binding</keyword>
<sequence>MQDDPSLPVLSTSGLHWLGVGISGIVYPLDERTVVKIAPTYDNQYATSSCLRDLLTERSVYQRLGCHPRICQYFSSVQRGILLERFGEPVRKHLRKLYKQGKTPSHKQALKWSCQVAEGIAYLHQKGVIQGDIGCHNALLKGNEIKICDFGGSSIDGEPARAGYECRSQRWDDDENPSIASELFALGSTIYEIWTTTRPYEDEPDDTVEDNYKHQCFPDVEALPVAKIIKKCWHGSYTSADEVVADLILLQTKPTNARAYSDADNRPFLDS</sequence>
<keyword evidence="4" id="KW-0808">Transferase</keyword>
<dbReference type="Gene3D" id="1.10.510.10">
    <property type="entry name" value="Transferase(Phosphotransferase) domain 1"/>
    <property type="match status" value="1"/>
</dbReference>
<protein>
    <submittedName>
        <fullName evidence="4">Kinase-like protein</fullName>
    </submittedName>
</protein>
<dbReference type="GeneID" id="54578638"/>
<dbReference type="GO" id="GO:0005524">
    <property type="term" value="F:ATP binding"/>
    <property type="evidence" value="ECO:0007669"/>
    <property type="project" value="UniProtKB-KW"/>
</dbReference>
<dbReference type="PROSITE" id="PS50011">
    <property type="entry name" value="PROTEIN_KINASE_DOM"/>
    <property type="match status" value="1"/>
</dbReference>
<keyword evidence="4" id="KW-0418">Kinase</keyword>
<dbReference type="PANTHER" id="PTHR24418">
    <property type="entry name" value="TYROSINE-PROTEIN KINASE"/>
    <property type="match status" value="1"/>
</dbReference>
<name>A0A6A6HTU3_9PLEO</name>
<dbReference type="GO" id="GO:0004672">
    <property type="term" value="F:protein kinase activity"/>
    <property type="evidence" value="ECO:0007669"/>
    <property type="project" value="InterPro"/>
</dbReference>
<evidence type="ECO:0000259" key="3">
    <source>
        <dbReference type="PROSITE" id="PS50011"/>
    </source>
</evidence>
<gene>
    <name evidence="4" type="ORF">BU26DRAFT_469110</name>
</gene>
<dbReference type="EMBL" id="ML987212">
    <property type="protein sequence ID" value="KAF2241447.1"/>
    <property type="molecule type" value="Genomic_DNA"/>
</dbReference>
<accession>A0A6A6HTU3</accession>
<evidence type="ECO:0000256" key="1">
    <source>
        <dbReference type="ARBA" id="ARBA00022741"/>
    </source>
</evidence>
<dbReference type="SUPFAM" id="SSF56112">
    <property type="entry name" value="Protein kinase-like (PK-like)"/>
    <property type="match status" value="1"/>
</dbReference>
<evidence type="ECO:0000256" key="2">
    <source>
        <dbReference type="ARBA" id="ARBA00022840"/>
    </source>
</evidence>
<dbReference type="AlphaFoldDB" id="A0A6A6HTU3"/>
<dbReference type="Pfam" id="PF00069">
    <property type="entry name" value="Pkinase"/>
    <property type="match status" value="1"/>
</dbReference>
<reference evidence="4" key="1">
    <citation type="journal article" date="2020" name="Stud. Mycol.">
        <title>101 Dothideomycetes genomes: a test case for predicting lifestyles and emergence of pathogens.</title>
        <authorList>
            <person name="Haridas S."/>
            <person name="Albert R."/>
            <person name="Binder M."/>
            <person name="Bloem J."/>
            <person name="Labutti K."/>
            <person name="Salamov A."/>
            <person name="Andreopoulos B."/>
            <person name="Baker S."/>
            <person name="Barry K."/>
            <person name="Bills G."/>
            <person name="Bluhm B."/>
            <person name="Cannon C."/>
            <person name="Castanera R."/>
            <person name="Culley D."/>
            <person name="Daum C."/>
            <person name="Ezra D."/>
            <person name="Gonzalez J."/>
            <person name="Henrissat B."/>
            <person name="Kuo A."/>
            <person name="Liang C."/>
            <person name="Lipzen A."/>
            <person name="Lutzoni F."/>
            <person name="Magnuson J."/>
            <person name="Mondo S."/>
            <person name="Nolan M."/>
            <person name="Ohm R."/>
            <person name="Pangilinan J."/>
            <person name="Park H.-J."/>
            <person name="Ramirez L."/>
            <person name="Alfaro M."/>
            <person name="Sun H."/>
            <person name="Tritt A."/>
            <person name="Yoshinaga Y."/>
            <person name="Zwiers L.-H."/>
            <person name="Turgeon B."/>
            <person name="Goodwin S."/>
            <person name="Spatafora J."/>
            <person name="Crous P."/>
            <person name="Grigoriev I."/>
        </authorList>
    </citation>
    <scope>NUCLEOTIDE SEQUENCE</scope>
    <source>
        <strain evidence="4">CBS 122368</strain>
    </source>
</reference>
<evidence type="ECO:0000313" key="4">
    <source>
        <dbReference type="EMBL" id="KAF2241447.1"/>
    </source>
</evidence>
<proteinExistence type="predicted"/>
<dbReference type="OrthoDB" id="1668230at2759"/>
<dbReference type="Proteomes" id="UP000800094">
    <property type="component" value="Unassembled WGS sequence"/>
</dbReference>
<evidence type="ECO:0000313" key="5">
    <source>
        <dbReference type="Proteomes" id="UP000800094"/>
    </source>
</evidence>
<dbReference type="RefSeq" id="XP_033676451.1">
    <property type="nucleotide sequence ID" value="XM_033825308.1"/>
</dbReference>
<dbReference type="InterPro" id="IPR050198">
    <property type="entry name" value="Non-receptor_tyrosine_kinases"/>
</dbReference>
<dbReference type="InterPro" id="IPR000719">
    <property type="entry name" value="Prot_kinase_dom"/>
</dbReference>